<accession>A0A7T8GRP9</accession>
<name>A0A7T8GRP9_CALRO</name>
<reference evidence="2" key="1">
    <citation type="submission" date="2021-01" db="EMBL/GenBank/DDBJ databases">
        <title>Caligus Genome Assembly.</title>
        <authorList>
            <person name="Gallardo-Escarate C."/>
        </authorList>
    </citation>
    <scope>NUCLEOTIDE SEQUENCE [LARGE SCALE GENOMIC DNA]</scope>
</reference>
<evidence type="ECO:0000313" key="2">
    <source>
        <dbReference type="Proteomes" id="UP000595437"/>
    </source>
</evidence>
<keyword evidence="2" id="KW-1185">Reference proteome</keyword>
<gene>
    <name evidence="1" type="ORF">FKW44_021679</name>
</gene>
<dbReference type="Proteomes" id="UP000595437">
    <property type="component" value="Chromosome 16"/>
</dbReference>
<proteinExistence type="predicted"/>
<dbReference type="EMBL" id="CP045905">
    <property type="protein sequence ID" value="QQP36545.1"/>
    <property type="molecule type" value="Genomic_DNA"/>
</dbReference>
<protein>
    <submittedName>
        <fullName evidence="1">Uncharacterized protein</fullName>
    </submittedName>
</protein>
<sequence length="137" mass="15274">MLRGNWLSDVTLPINNCTLDLHIDQDSIVESPYLGTYPLFVNCLCYTSSIKGLMLCFEYLADSGECSSIVIIKKSDLTARLGLLGMNQMVFSQSAASAWKSPPQIREHFATRLYGITLLRRGDLISTGDLEEFRKGC</sequence>
<dbReference type="AlphaFoldDB" id="A0A7T8GRP9"/>
<organism evidence="1 2">
    <name type="scientific">Caligus rogercresseyi</name>
    <name type="common">Sea louse</name>
    <dbReference type="NCBI Taxonomy" id="217165"/>
    <lineage>
        <taxon>Eukaryota</taxon>
        <taxon>Metazoa</taxon>
        <taxon>Ecdysozoa</taxon>
        <taxon>Arthropoda</taxon>
        <taxon>Crustacea</taxon>
        <taxon>Multicrustacea</taxon>
        <taxon>Hexanauplia</taxon>
        <taxon>Copepoda</taxon>
        <taxon>Siphonostomatoida</taxon>
        <taxon>Caligidae</taxon>
        <taxon>Caligus</taxon>
    </lineage>
</organism>
<evidence type="ECO:0000313" key="1">
    <source>
        <dbReference type="EMBL" id="QQP36545.1"/>
    </source>
</evidence>